<proteinExistence type="predicted"/>
<protein>
    <submittedName>
        <fullName evidence="1">(salmon louse) hypothetical protein</fullName>
    </submittedName>
</protein>
<dbReference type="AlphaFoldDB" id="A0A7R8CV08"/>
<name>A0A7R8CV08_LEPSM</name>
<organism evidence="1 2">
    <name type="scientific">Lepeophtheirus salmonis</name>
    <name type="common">Salmon louse</name>
    <name type="synonym">Caligus salmonis</name>
    <dbReference type="NCBI Taxonomy" id="72036"/>
    <lineage>
        <taxon>Eukaryota</taxon>
        <taxon>Metazoa</taxon>
        <taxon>Ecdysozoa</taxon>
        <taxon>Arthropoda</taxon>
        <taxon>Crustacea</taxon>
        <taxon>Multicrustacea</taxon>
        <taxon>Hexanauplia</taxon>
        <taxon>Copepoda</taxon>
        <taxon>Siphonostomatoida</taxon>
        <taxon>Caligidae</taxon>
        <taxon>Lepeophtheirus</taxon>
    </lineage>
</organism>
<evidence type="ECO:0000313" key="1">
    <source>
        <dbReference type="EMBL" id="CAF2941139.1"/>
    </source>
</evidence>
<accession>A0A7R8CV08</accession>
<dbReference type="EMBL" id="HG994584">
    <property type="protein sequence ID" value="CAF2941139.1"/>
    <property type="molecule type" value="Genomic_DNA"/>
</dbReference>
<keyword evidence="2" id="KW-1185">Reference proteome</keyword>
<dbReference type="Proteomes" id="UP000675881">
    <property type="component" value="Chromosome 5"/>
</dbReference>
<evidence type="ECO:0000313" key="2">
    <source>
        <dbReference type="Proteomes" id="UP000675881"/>
    </source>
</evidence>
<gene>
    <name evidence="1" type="ORF">LSAA_10573</name>
</gene>
<dbReference type="OrthoDB" id="10664367at2759"/>
<sequence>MDLYFSTVSCFGLPILDAAPSVDYPCGPGDFNKVIRHYGFHKGISSMIESPEQRITLSGRICELNIVLKTRLNCILSEDESFWEAAEVGFALDELIEAMEIRLEYGLKNIY</sequence>
<reference evidence="1" key="1">
    <citation type="submission" date="2021-02" db="EMBL/GenBank/DDBJ databases">
        <authorList>
            <person name="Bekaert M."/>
        </authorList>
    </citation>
    <scope>NUCLEOTIDE SEQUENCE</scope>
    <source>
        <strain evidence="1">IoA-00</strain>
    </source>
</reference>